<proteinExistence type="predicted"/>
<dbReference type="PROSITE" id="PS50011">
    <property type="entry name" value="PROTEIN_KINASE_DOM"/>
    <property type="match status" value="1"/>
</dbReference>
<evidence type="ECO:0000259" key="8">
    <source>
        <dbReference type="PROSITE" id="PS50011"/>
    </source>
</evidence>
<dbReference type="SMART" id="SM00220">
    <property type="entry name" value="S_TKc"/>
    <property type="match status" value="1"/>
</dbReference>
<dbReference type="PANTHER" id="PTHR24346">
    <property type="entry name" value="MAP/MICROTUBULE AFFINITY-REGULATING KINASE"/>
    <property type="match status" value="1"/>
</dbReference>
<dbReference type="SUPFAM" id="SSF56112">
    <property type="entry name" value="Protein kinase-like (PK-like)"/>
    <property type="match status" value="1"/>
</dbReference>
<evidence type="ECO:0000256" key="6">
    <source>
        <dbReference type="PROSITE-ProRule" id="PRU10141"/>
    </source>
</evidence>
<comment type="caution">
    <text evidence="10">The sequence shown here is derived from an EMBL/GenBank/DDBJ whole genome shotgun (WGS) entry which is preliminary data.</text>
</comment>
<evidence type="ECO:0000313" key="12">
    <source>
        <dbReference type="Proteomes" id="UP000320475"/>
    </source>
</evidence>
<feature type="compositionally biased region" description="Basic residues" evidence="7">
    <location>
        <begin position="519"/>
        <end position="528"/>
    </location>
</feature>
<accession>A0A507DG13</accession>
<keyword evidence="5 6" id="KW-0067">ATP-binding</keyword>
<dbReference type="GO" id="GO:0005737">
    <property type="term" value="C:cytoplasm"/>
    <property type="evidence" value="ECO:0007669"/>
    <property type="project" value="TreeGrafter"/>
</dbReference>
<dbReference type="EMBL" id="QEAM01000085">
    <property type="protein sequence ID" value="TPX47110.1"/>
    <property type="molecule type" value="Genomic_DNA"/>
</dbReference>
<protein>
    <recommendedName>
        <fullName evidence="8">Protein kinase domain-containing protein</fullName>
    </recommendedName>
</protein>
<dbReference type="Gene3D" id="1.10.510.10">
    <property type="entry name" value="Transferase(Phosphotransferase) domain 1"/>
    <property type="match status" value="1"/>
</dbReference>
<name>A0A507DG13_9FUNG</name>
<dbReference type="FunFam" id="1.10.510.10:FF:000571">
    <property type="entry name" value="Maternal embryonic leucine zipper kinase"/>
    <property type="match status" value="1"/>
</dbReference>
<evidence type="ECO:0000256" key="7">
    <source>
        <dbReference type="SAM" id="MobiDB-lite"/>
    </source>
</evidence>
<evidence type="ECO:0000256" key="2">
    <source>
        <dbReference type="ARBA" id="ARBA00022679"/>
    </source>
</evidence>
<dbReference type="PANTHER" id="PTHR24346:SF110">
    <property type="entry name" value="NON-SPECIFIC SERINE_THREONINE PROTEIN KINASE"/>
    <property type="match status" value="1"/>
</dbReference>
<dbReference type="GO" id="GO:0004674">
    <property type="term" value="F:protein serine/threonine kinase activity"/>
    <property type="evidence" value="ECO:0007669"/>
    <property type="project" value="UniProtKB-KW"/>
</dbReference>
<evidence type="ECO:0000256" key="1">
    <source>
        <dbReference type="ARBA" id="ARBA00022527"/>
    </source>
</evidence>
<gene>
    <name evidence="9" type="ORF">SeLEV6574_g02826</name>
    <name evidence="10" type="ORF">SeMB42_g02168</name>
</gene>
<dbReference type="CDD" id="cd14003">
    <property type="entry name" value="STKc_AMPK-like"/>
    <property type="match status" value="1"/>
</dbReference>
<dbReference type="InterPro" id="IPR008271">
    <property type="entry name" value="Ser/Thr_kinase_AS"/>
</dbReference>
<keyword evidence="11" id="KW-1185">Reference proteome</keyword>
<dbReference type="Proteomes" id="UP000317494">
    <property type="component" value="Unassembled WGS sequence"/>
</dbReference>
<dbReference type="VEuPathDB" id="FungiDB:SeMB42_g02168"/>
<dbReference type="EMBL" id="QEAN01000064">
    <property type="protein sequence ID" value="TPX50639.1"/>
    <property type="molecule type" value="Genomic_DNA"/>
</dbReference>
<evidence type="ECO:0000313" key="9">
    <source>
        <dbReference type="EMBL" id="TPX47110.1"/>
    </source>
</evidence>
<dbReference type="Proteomes" id="UP000320475">
    <property type="component" value="Unassembled WGS sequence"/>
</dbReference>
<evidence type="ECO:0000313" key="10">
    <source>
        <dbReference type="EMBL" id="TPX50639.1"/>
    </source>
</evidence>
<feature type="compositionally biased region" description="Low complexity" evidence="7">
    <location>
        <begin position="479"/>
        <end position="495"/>
    </location>
</feature>
<keyword evidence="4" id="KW-0418">Kinase</keyword>
<feature type="binding site" evidence="6">
    <location>
        <position position="57"/>
    </location>
    <ligand>
        <name>ATP</name>
        <dbReference type="ChEBI" id="CHEBI:30616"/>
    </ligand>
</feature>
<keyword evidence="1" id="KW-0723">Serine/threonine-protein kinase</keyword>
<dbReference type="PROSITE" id="PS00107">
    <property type="entry name" value="PROTEIN_KINASE_ATP"/>
    <property type="match status" value="1"/>
</dbReference>
<feature type="compositionally biased region" description="Polar residues" evidence="7">
    <location>
        <begin position="497"/>
        <end position="508"/>
    </location>
</feature>
<feature type="region of interest" description="Disordered" evidence="7">
    <location>
        <begin position="421"/>
        <end position="562"/>
    </location>
</feature>
<feature type="compositionally biased region" description="Polar residues" evidence="7">
    <location>
        <begin position="551"/>
        <end position="562"/>
    </location>
</feature>
<sequence>MPFRQRSADTGELHKLLNSPTTLVVGSYILGKNIGEGSFGKVKLATHTLTGAQVAIKIVDKIHAPIVTREVETWRHLHHPNIVQLYEVLTTESKIYMVTEWVPGGEVFDYVVQRGRLDDNSPDARRIFRQIVNAVGYCHHKNFVHRDLKLENILMTDDLQIKVIDFGFTREYNERRLLDTYCGSVAYAAPEMISGKKYSGPQADIWSLGVILYTLLCGYLPFDDDNDANIHKKILELDFELPSFLSDVSKDLIKSILRLGSSERLPISSILSHPWFLGFSEDDSILNRLSAPLGNSPEEVFLAQQLMVLGFDVASILASVRSNACDSASALWYLLLQKGRKLGGLESDPESPSSLPVSFLASNSSHVLRSEDLERLATQGVSVRRKSVDSIRNADPKLKLLLVPNGTVTGRRGMMMEAMKTTRATSALSSPSTPDNSSLSRPLRSSKDSAAGSPRSTKAKGVVVEEDEPEEVSQYNRRPASPAVSDCSSVVSDCSEGYSSVISNSNGRTPPAMPARPYSAKRRGHGGLKARYGQSKALADLDTTIPREQSDSNNVSWETEDE</sequence>
<dbReference type="FunFam" id="3.30.200.20:FF:000003">
    <property type="entry name" value="Non-specific serine/threonine protein kinase"/>
    <property type="match status" value="1"/>
</dbReference>
<dbReference type="PROSITE" id="PS00108">
    <property type="entry name" value="PROTEIN_KINASE_ST"/>
    <property type="match status" value="1"/>
</dbReference>
<feature type="compositionally biased region" description="Low complexity" evidence="7">
    <location>
        <begin position="426"/>
        <end position="440"/>
    </location>
</feature>
<keyword evidence="3 6" id="KW-0547">Nucleotide-binding</keyword>
<dbReference type="OrthoDB" id="504170at2759"/>
<evidence type="ECO:0000256" key="5">
    <source>
        <dbReference type="ARBA" id="ARBA00022840"/>
    </source>
</evidence>
<organism evidence="10 11">
    <name type="scientific">Synchytrium endobioticum</name>
    <dbReference type="NCBI Taxonomy" id="286115"/>
    <lineage>
        <taxon>Eukaryota</taxon>
        <taxon>Fungi</taxon>
        <taxon>Fungi incertae sedis</taxon>
        <taxon>Chytridiomycota</taxon>
        <taxon>Chytridiomycota incertae sedis</taxon>
        <taxon>Chytridiomycetes</taxon>
        <taxon>Synchytriales</taxon>
        <taxon>Synchytriaceae</taxon>
        <taxon>Synchytrium</taxon>
    </lineage>
</organism>
<dbReference type="AlphaFoldDB" id="A0A507DG13"/>
<dbReference type="Pfam" id="PF00069">
    <property type="entry name" value="Pkinase"/>
    <property type="match status" value="1"/>
</dbReference>
<dbReference type="GO" id="GO:0035556">
    <property type="term" value="P:intracellular signal transduction"/>
    <property type="evidence" value="ECO:0007669"/>
    <property type="project" value="TreeGrafter"/>
</dbReference>
<evidence type="ECO:0000256" key="3">
    <source>
        <dbReference type="ARBA" id="ARBA00022741"/>
    </source>
</evidence>
<dbReference type="InterPro" id="IPR011009">
    <property type="entry name" value="Kinase-like_dom_sf"/>
</dbReference>
<dbReference type="InterPro" id="IPR000719">
    <property type="entry name" value="Prot_kinase_dom"/>
</dbReference>
<dbReference type="GO" id="GO:0005524">
    <property type="term" value="F:ATP binding"/>
    <property type="evidence" value="ECO:0007669"/>
    <property type="project" value="UniProtKB-UniRule"/>
</dbReference>
<keyword evidence="2" id="KW-0808">Transferase</keyword>
<evidence type="ECO:0000256" key="4">
    <source>
        <dbReference type="ARBA" id="ARBA00022777"/>
    </source>
</evidence>
<dbReference type="STRING" id="286115.A0A507DG13"/>
<reference evidence="11 12" key="1">
    <citation type="journal article" date="2019" name="Sci. Rep.">
        <title>Comparative genomics of chytrid fungi reveal insights into the obligate biotrophic and pathogenic lifestyle of Synchytrium endobioticum.</title>
        <authorList>
            <person name="van de Vossenberg B.T.L.H."/>
            <person name="Warris S."/>
            <person name="Nguyen H.D.T."/>
            <person name="van Gent-Pelzer M.P.E."/>
            <person name="Joly D.L."/>
            <person name="van de Geest H.C."/>
            <person name="Bonants P.J.M."/>
            <person name="Smith D.S."/>
            <person name="Levesque C.A."/>
            <person name="van der Lee T.A.J."/>
        </authorList>
    </citation>
    <scope>NUCLEOTIDE SEQUENCE [LARGE SCALE GENOMIC DNA]</scope>
    <source>
        <strain evidence="9 12">LEV6574</strain>
        <strain evidence="10 11">MB42</strain>
    </source>
</reference>
<evidence type="ECO:0000313" key="11">
    <source>
        <dbReference type="Proteomes" id="UP000317494"/>
    </source>
</evidence>
<dbReference type="InterPro" id="IPR017441">
    <property type="entry name" value="Protein_kinase_ATP_BS"/>
</dbReference>
<feature type="domain" description="Protein kinase" evidence="8">
    <location>
        <begin position="28"/>
        <end position="276"/>
    </location>
</feature>